<organism evidence="2 3">
    <name type="scientific">Branchiostoma lanceolatum</name>
    <name type="common">Common lancelet</name>
    <name type="synonym">Amphioxus lanceolatum</name>
    <dbReference type="NCBI Taxonomy" id="7740"/>
    <lineage>
        <taxon>Eukaryota</taxon>
        <taxon>Metazoa</taxon>
        <taxon>Chordata</taxon>
        <taxon>Cephalochordata</taxon>
        <taxon>Leptocardii</taxon>
        <taxon>Amphioxiformes</taxon>
        <taxon>Branchiostomatidae</taxon>
        <taxon>Branchiostoma</taxon>
    </lineage>
</organism>
<sequence length="303" mass="33705">MLSLPSVWEPIDCIVKRKNTRTRNLIQVALHQHQQLVGSFLPIFSVEDPASRSIYLTRTVTRLIHTLLLVLHYRSRVKMSAVCNMLTTLPLSWTHIAAFASGGAVFAMVFYCSGRLFSRLSPAFCSLGPDKQVEVRYHAAMGLAAGITGMLAGYVSFFGHLPLDLISKDISIVRLTSAFNLGVVFADSVIGIIGPVTEPGVYTVRFFTGALHHVMTGFAELMSLVHCLDPYVVVFHQRMDLVNVPGRLRAILRTLGVSRDAPGYQALWVGSAIFFLYIRVLVLPFYCYDLASLVLPRMDEIKR</sequence>
<dbReference type="Proteomes" id="UP000838412">
    <property type="component" value="Chromosome 8"/>
</dbReference>
<evidence type="ECO:0000256" key="1">
    <source>
        <dbReference type="SAM" id="Phobius"/>
    </source>
</evidence>
<feature type="transmembrane region" description="Helical" evidence="1">
    <location>
        <begin position="137"/>
        <end position="157"/>
    </location>
</feature>
<keyword evidence="1" id="KW-1133">Transmembrane helix</keyword>
<name>A0A8K0A9L9_BRALA</name>
<feature type="transmembrane region" description="Helical" evidence="1">
    <location>
        <begin position="266"/>
        <end position="288"/>
    </location>
</feature>
<feature type="transmembrane region" description="Helical" evidence="1">
    <location>
        <begin position="178"/>
        <end position="197"/>
    </location>
</feature>
<proteinExistence type="predicted"/>
<keyword evidence="3" id="KW-1185">Reference proteome</keyword>
<keyword evidence="1" id="KW-0472">Membrane</keyword>
<keyword evidence="1" id="KW-0812">Transmembrane</keyword>
<dbReference type="EMBL" id="OV696693">
    <property type="protein sequence ID" value="CAH1271231.1"/>
    <property type="molecule type" value="Genomic_DNA"/>
</dbReference>
<evidence type="ECO:0000313" key="2">
    <source>
        <dbReference type="EMBL" id="CAH1271231.1"/>
    </source>
</evidence>
<evidence type="ECO:0000313" key="3">
    <source>
        <dbReference type="Proteomes" id="UP000838412"/>
    </source>
</evidence>
<accession>A0A8K0A9L9</accession>
<dbReference type="AlphaFoldDB" id="A0A8K0A9L9"/>
<gene>
    <name evidence="2" type="primary">Hypp4605</name>
    <name evidence="2" type="ORF">BLAG_LOCUS23316</name>
</gene>
<protein>
    <submittedName>
        <fullName evidence="2">Hypp4605 protein</fullName>
    </submittedName>
</protein>
<feature type="transmembrane region" description="Helical" evidence="1">
    <location>
        <begin position="93"/>
        <end position="117"/>
    </location>
</feature>
<reference evidence="2" key="1">
    <citation type="submission" date="2022-01" db="EMBL/GenBank/DDBJ databases">
        <authorList>
            <person name="Braso-Vives M."/>
        </authorList>
    </citation>
    <scope>NUCLEOTIDE SEQUENCE</scope>
</reference>